<reference evidence="8" key="1">
    <citation type="submission" date="2016-10" db="EMBL/GenBank/DDBJ databases">
        <authorList>
            <person name="Varghese N."/>
            <person name="Submissions S."/>
        </authorList>
    </citation>
    <scope>NUCLEOTIDE SEQUENCE [LARGE SCALE GENOMIC DNA]</scope>
    <source>
        <strain evidence="8">IBRC-M 10760</strain>
    </source>
</reference>
<dbReference type="RefSeq" id="WP_092687732.1">
    <property type="nucleotide sequence ID" value="NZ_FNBK01000002.1"/>
</dbReference>
<keyword evidence="4 5" id="KW-0472">Membrane</keyword>
<evidence type="ECO:0000256" key="2">
    <source>
        <dbReference type="ARBA" id="ARBA00022692"/>
    </source>
</evidence>
<dbReference type="PANTHER" id="PTHR38480">
    <property type="entry name" value="SLR0254 PROTEIN"/>
    <property type="match status" value="1"/>
</dbReference>
<gene>
    <name evidence="7" type="ORF">SAMN05216218_10286</name>
</gene>
<dbReference type="STRING" id="660518.SAMN05216218_10286"/>
<feature type="domain" description="RDD" evidence="6">
    <location>
        <begin position="10"/>
        <end position="145"/>
    </location>
</feature>
<evidence type="ECO:0000259" key="6">
    <source>
        <dbReference type="Pfam" id="PF06271"/>
    </source>
</evidence>
<name>A0A1G7GKV0_9EURY</name>
<comment type="subcellular location">
    <subcellularLocation>
        <location evidence="1">Membrane</location>
        <topology evidence="1">Multi-pass membrane protein</topology>
    </subcellularLocation>
</comment>
<keyword evidence="3 5" id="KW-1133">Transmembrane helix</keyword>
<dbReference type="InterPro" id="IPR010432">
    <property type="entry name" value="RDD"/>
</dbReference>
<sequence length="151" mass="15726">MDALDSDRCGVGIRGVAMAIDSVVWIALFMIAVSAVGAITGQTATTASGVETNLTGTPAAIGLGLWLALAIGYHTLAEWWTGKTLGKYLVSIRVVAADGTAPSLGAVLGRNVLRLVDWLPFFYLVRIVAVALSDGQRRLGDRVAGTAVVRS</sequence>
<dbReference type="EMBL" id="FNBK01000002">
    <property type="protein sequence ID" value="SDE88734.1"/>
    <property type="molecule type" value="Genomic_DNA"/>
</dbReference>
<accession>A0A1G7GKV0</accession>
<dbReference type="Pfam" id="PF06271">
    <property type="entry name" value="RDD"/>
    <property type="match status" value="1"/>
</dbReference>
<evidence type="ECO:0000256" key="5">
    <source>
        <dbReference type="SAM" id="Phobius"/>
    </source>
</evidence>
<feature type="transmembrane region" description="Helical" evidence="5">
    <location>
        <begin position="59"/>
        <end position="76"/>
    </location>
</feature>
<evidence type="ECO:0000313" key="7">
    <source>
        <dbReference type="EMBL" id="SDE88734.1"/>
    </source>
</evidence>
<protein>
    <submittedName>
        <fullName evidence="7">Uncharacterized membrane protein YckC, RDD family</fullName>
    </submittedName>
</protein>
<keyword evidence="8" id="KW-1185">Reference proteome</keyword>
<dbReference type="GO" id="GO:0016020">
    <property type="term" value="C:membrane"/>
    <property type="evidence" value="ECO:0007669"/>
    <property type="project" value="UniProtKB-SubCell"/>
</dbReference>
<dbReference type="Proteomes" id="UP000199076">
    <property type="component" value="Unassembled WGS sequence"/>
</dbReference>
<evidence type="ECO:0000256" key="3">
    <source>
        <dbReference type="ARBA" id="ARBA00022989"/>
    </source>
</evidence>
<organism evidence="7 8">
    <name type="scientific">Halorientalis regularis</name>
    <dbReference type="NCBI Taxonomy" id="660518"/>
    <lineage>
        <taxon>Archaea</taxon>
        <taxon>Methanobacteriati</taxon>
        <taxon>Methanobacteriota</taxon>
        <taxon>Stenosarchaea group</taxon>
        <taxon>Halobacteria</taxon>
        <taxon>Halobacteriales</taxon>
        <taxon>Haloarculaceae</taxon>
        <taxon>Halorientalis</taxon>
    </lineage>
</organism>
<dbReference type="AlphaFoldDB" id="A0A1G7GKV0"/>
<dbReference type="PANTHER" id="PTHR38480:SF1">
    <property type="entry name" value="SLR0254 PROTEIN"/>
    <property type="match status" value="1"/>
</dbReference>
<dbReference type="OrthoDB" id="288430at2157"/>
<evidence type="ECO:0000256" key="4">
    <source>
        <dbReference type="ARBA" id="ARBA00023136"/>
    </source>
</evidence>
<proteinExistence type="predicted"/>
<feature type="transmembrane region" description="Helical" evidence="5">
    <location>
        <begin position="12"/>
        <end position="39"/>
    </location>
</feature>
<evidence type="ECO:0000313" key="8">
    <source>
        <dbReference type="Proteomes" id="UP000199076"/>
    </source>
</evidence>
<evidence type="ECO:0000256" key="1">
    <source>
        <dbReference type="ARBA" id="ARBA00004141"/>
    </source>
</evidence>
<keyword evidence="2 5" id="KW-0812">Transmembrane</keyword>